<dbReference type="InterPro" id="IPR016187">
    <property type="entry name" value="CTDL_fold"/>
</dbReference>
<organism evidence="3 4">
    <name type="scientific">Zoarces viviparus</name>
    <name type="common">Viviparous eelpout</name>
    <name type="synonym">Blennius viviparus</name>
    <dbReference type="NCBI Taxonomy" id="48416"/>
    <lineage>
        <taxon>Eukaryota</taxon>
        <taxon>Metazoa</taxon>
        <taxon>Chordata</taxon>
        <taxon>Craniata</taxon>
        <taxon>Vertebrata</taxon>
        <taxon>Euteleostomi</taxon>
        <taxon>Actinopterygii</taxon>
        <taxon>Neopterygii</taxon>
        <taxon>Teleostei</taxon>
        <taxon>Neoteleostei</taxon>
        <taxon>Acanthomorphata</taxon>
        <taxon>Eupercaria</taxon>
        <taxon>Perciformes</taxon>
        <taxon>Cottioidei</taxon>
        <taxon>Zoarcales</taxon>
        <taxon>Zoarcidae</taxon>
        <taxon>Zoarcinae</taxon>
        <taxon>Zoarces</taxon>
    </lineage>
</organism>
<evidence type="ECO:0000259" key="2">
    <source>
        <dbReference type="PROSITE" id="PS50041"/>
    </source>
</evidence>
<evidence type="ECO:0000313" key="4">
    <source>
        <dbReference type="Proteomes" id="UP001488805"/>
    </source>
</evidence>
<proteinExistence type="predicted"/>
<feature type="signal peptide" evidence="1">
    <location>
        <begin position="1"/>
        <end position="19"/>
    </location>
</feature>
<dbReference type="InterPro" id="IPR001304">
    <property type="entry name" value="C-type_lectin-like"/>
</dbReference>
<accession>A0AAW1ERR8</accession>
<feature type="chain" id="PRO_5043396442" description="C-type lectin domain-containing protein" evidence="1">
    <location>
        <begin position="20"/>
        <end position="364"/>
    </location>
</feature>
<dbReference type="SUPFAM" id="SSF56436">
    <property type="entry name" value="C-type lectin-like"/>
    <property type="match status" value="3"/>
</dbReference>
<evidence type="ECO:0000256" key="1">
    <source>
        <dbReference type="SAM" id="SignalP"/>
    </source>
</evidence>
<protein>
    <recommendedName>
        <fullName evidence="2">C-type lectin domain-containing protein</fullName>
    </recommendedName>
</protein>
<feature type="domain" description="C-type lectin" evidence="2">
    <location>
        <begin position="242"/>
        <end position="357"/>
    </location>
</feature>
<gene>
    <name evidence="3" type="ORF">VZT92_017283</name>
</gene>
<dbReference type="CDD" id="cd03602">
    <property type="entry name" value="CLECT_1"/>
    <property type="match status" value="1"/>
</dbReference>
<dbReference type="CDD" id="cd00037">
    <property type="entry name" value="CLECT"/>
    <property type="match status" value="2"/>
</dbReference>
<dbReference type="AlphaFoldDB" id="A0AAW1ERR8"/>
<evidence type="ECO:0000313" key="3">
    <source>
        <dbReference type="EMBL" id="KAK9524926.1"/>
    </source>
</evidence>
<dbReference type="PANTHER" id="PTHR45784:SF3">
    <property type="entry name" value="C-TYPE LECTIN DOMAIN FAMILY 4 MEMBER K-LIKE-RELATED"/>
    <property type="match status" value="1"/>
</dbReference>
<sequence length="364" mass="43423">MQWSLFVLILMGQCSFCLCRLYEYRFVEEKKTWDEAQKYCRDKYTDLAKVFDMTDVKRLRDSAGNQGGAWIGLHNPHNDDRTWLWSLPGVEFNDSETEWAGGGNNPENCVVMVNHKWIDHPCNHKHPFICYDEPNQNKFHLIDEKKTWLEAQSYCREHYTDLVSVPTQLNHEELKKIESDHSRDVWIGLFRDTWRWSDGSSFSFRSWDPEKFNDESNKRCAMTVSNGKWSSDECSHTKPFFCYDDEMILIKENKTWEQALTYCRENHHDLVSITNRLQQGRVEEKAKQANSPYVWLGLRYSCPLDLWFWVSDNLVCYDNWAPENRTEDCDIAVAMSARDEHKWFRRSEKETHNFICARKFRNNK</sequence>
<dbReference type="InterPro" id="IPR016186">
    <property type="entry name" value="C-type_lectin-like/link_sf"/>
</dbReference>
<comment type="caution">
    <text evidence="3">The sequence shown here is derived from an EMBL/GenBank/DDBJ whole genome shotgun (WGS) entry which is preliminary data.</text>
</comment>
<dbReference type="PROSITE" id="PS50041">
    <property type="entry name" value="C_TYPE_LECTIN_2"/>
    <property type="match status" value="3"/>
</dbReference>
<feature type="domain" description="C-type lectin" evidence="2">
    <location>
        <begin position="139"/>
        <end position="243"/>
    </location>
</feature>
<dbReference type="EMBL" id="JBCEZU010000145">
    <property type="protein sequence ID" value="KAK9524926.1"/>
    <property type="molecule type" value="Genomic_DNA"/>
</dbReference>
<name>A0AAW1ERR8_ZOAVI</name>
<feature type="domain" description="C-type lectin" evidence="2">
    <location>
        <begin position="24"/>
        <end position="131"/>
    </location>
</feature>
<dbReference type="Proteomes" id="UP001488805">
    <property type="component" value="Unassembled WGS sequence"/>
</dbReference>
<dbReference type="PANTHER" id="PTHR45784">
    <property type="entry name" value="C-TYPE LECTIN DOMAIN FAMILY 20 MEMBER A-RELATED"/>
    <property type="match status" value="1"/>
</dbReference>
<dbReference type="Gene3D" id="3.10.100.10">
    <property type="entry name" value="Mannose-Binding Protein A, subunit A"/>
    <property type="match status" value="3"/>
</dbReference>
<dbReference type="SMART" id="SM00034">
    <property type="entry name" value="CLECT"/>
    <property type="match status" value="3"/>
</dbReference>
<keyword evidence="1" id="KW-0732">Signal</keyword>
<reference evidence="3 4" key="1">
    <citation type="journal article" date="2024" name="Genome Biol. Evol.">
        <title>Chromosome-level genome assembly of the viviparous eelpout Zoarces viviparus.</title>
        <authorList>
            <person name="Fuhrmann N."/>
            <person name="Brasseur M.V."/>
            <person name="Bakowski C.E."/>
            <person name="Podsiadlowski L."/>
            <person name="Prost S."/>
            <person name="Krehenwinkel H."/>
            <person name="Mayer C."/>
        </authorList>
    </citation>
    <scope>NUCLEOTIDE SEQUENCE [LARGE SCALE GENOMIC DNA]</scope>
    <source>
        <strain evidence="3">NO-MEL_2022_Ind0_liver</strain>
    </source>
</reference>
<keyword evidence="4" id="KW-1185">Reference proteome</keyword>
<dbReference type="Pfam" id="PF00059">
    <property type="entry name" value="Lectin_C"/>
    <property type="match status" value="3"/>
</dbReference>